<dbReference type="NCBIfam" id="TIGR01901">
    <property type="entry name" value="adhes_NPXG"/>
    <property type="match status" value="1"/>
</dbReference>
<evidence type="ECO:0000313" key="4">
    <source>
        <dbReference type="Proteomes" id="UP000886469"/>
    </source>
</evidence>
<reference evidence="3" key="1">
    <citation type="submission" date="2019-03" db="EMBL/GenBank/DDBJ databases">
        <title>Metabolic reconstructions from genomes of highly enriched 'Candidatus Accumulibacter' and 'Candidatus Competibacter' bioreactor populations.</title>
        <authorList>
            <person name="Annavajhala M.K."/>
            <person name="Welles L."/>
            <person name="Abbas B."/>
            <person name="Sorokin D."/>
            <person name="Park H."/>
            <person name="Van Loosdrecht M."/>
            <person name="Chandran K."/>
        </authorList>
    </citation>
    <scope>NUCLEOTIDE SEQUENCE</scope>
    <source>
        <strain evidence="3">SBR_L</strain>
    </source>
</reference>
<gene>
    <name evidence="3" type="ORF">E4Q08_22735</name>
</gene>
<feature type="domain" description="Filamentous haemagglutinin FhaB/tRNA nuclease CdiA-like TPS" evidence="2">
    <location>
        <begin position="7"/>
        <end position="125"/>
    </location>
</feature>
<dbReference type="InterPro" id="IPR012334">
    <property type="entry name" value="Pectin_lyas_fold"/>
</dbReference>
<dbReference type="SMART" id="SM00912">
    <property type="entry name" value="Haemagg_act"/>
    <property type="match status" value="1"/>
</dbReference>
<keyword evidence="4" id="KW-1185">Reference proteome</keyword>
<comment type="caution">
    <text evidence="3">The sequence shown here is derived from an EMBL/GenBank/DDBJ whole genome shotgun (WGS) entry which is preliminary data.</text>
</comment>
<name>A0ABX1TFS2_9PROT</name>
<feature type="compositionally biased region" description="Polar residues" evidence="1">
    <location>
        <begin position="1152"/>
        <end position="1161"/>
    </location>
</feature>
<organism evidence="3 4">
    <name type="scientific">Candidatus Accumulibacter contiguus</name>
    <dbReference type="NCBI Taxonomy" id="2954381"/>
    <lineage>
        <taxon>Bacteria</taxon>
        <taxon>Pseudomonadati</taxon>
        <taxon>Pseudomonadota</taxon>
        <taxon>Betaproteobacteria</taxon>
        <taxon>Candidatus Accumulibacter</taxon>
    </lineage>
</organism>
<feature type="region of interest" description="Disordered" evidence="1">
    <location>
        <begin position="990"/>
        <end position="1017"/>
    </location>
</feature>
<feature type="region of interest" description="Disordered" evidence="1">
    <location>
        <begin position="1152"/>
        <end position="1174"/>
    </location>
</feature>
<dbReference type="EMBL" id="SPMX01000099">
    <property type="protein sequence ID" value="NMQ07851.1"/>
    <property type="molecule type" value="Genomic_DNA"/>
</dbReference>
<dbReference type="InterPro" id="IPR011050">
    <property type="entry name" value="Pectin_lyase_fold/virulence"/>
</dbReference>
<dbReference type="Gene3D" id="2.160.20.10">
    <property type="entry name" value="Single-stranded right-handed beta-helix, Pectin lyase-like"/>
    <property type="match status" value="3"/>
</dbReference>
<protein>
    <submittedName>
        <fullName evidence="3">Filamentous hemagglutinin N-terminal domain-containing protein</fullName>
    </submittedName>
</protein>
<dbReference type="Proteomes" id="UP000886469">
    <property type="component" value="Unassembled WGS sequence"/>
</dbReference>
<evidence type="ECO:0000259" key="2">
    <source>
        <dbReference type="SMART" id="SM00912"/>
    </source>
</evidence>
<dbReference type="InterPro" id="IPR008638">
    <property type="entry name" value="FhaB/CdiA-like_TPS"/>
</dbReference>
<dbReference type="Pfam" id="PF05860">
    <property type="entry name" value="TPS"/>
    <property type="match status" value="1"/>
</dbReference>
<accession>A0ABX1TFS2</accession>
<proteinExistence type="predicted"/>
<dbReference type="SUPFAM" id="SSF51126">
    <property type="entry name" value="Pectin lyase-like"/>
    <property type="match status" value="2"/>
</dbReference>
<evidence type="ECO:0000313" key="3">
    <source>
        <dbReference type="EMBL" id="NMQ07851.1"/>
    </source>
</evidence>
<evidence type="ECO:0000256" key="1">
    <source>
        <dbReference type="SAM" id="MobiDB-lite"/>
    </source>
</evidence>
<dbReference type="RefSeq" id="WP_308240206.1">
    <property type="nucleotide sequence ID" value="NZ_SPMX01000099.1"/>
</dbReference>
<sequence>MATDGSVGARQTIAGVNAGAGRFVIPQTLGSVVGNNLFHSFSKFNIDPGQTADFTTSTSALANVISRVSGGSLSQINGMLQLSAAAGSAPAFFFINPAGVVFGAGAAISVPGAFHVSTADYVKFANGDKFHADLGRASTLSSAAPAAFGFLGGTSAPIAVKDGAIVETQPSQPISIVAGDIEVSNDSAVLTQGGDIRVVALGNAAQEIGFTGALPAASGKLNILSGGSISSPATGAIDGGVIGISAGNISIDSQRSSSLTGIFGRALSGTGNAGSVAVSATEVLSLVNGGVISTSTYSAGDGGKAKISAGSIIIDGQGSHSPTGVFSNAAGTTGNAGSIDVMAAGALSIVNGGEIGSGTASSGKGGTVKVSVGSIAIDGQGSSTSITAIFADAAAGSTGNAGSVDVSATGALSIVHGGQITSITSSSGHAGTVKVSADSIAIDRQGSDSSTGIFSGAKSGSTGKAGHLDVTATGLLSLDNGGAISVDTSSSGDAGTVKVRAGSIILDHGSFISSDTLSGGNAGTVDVLVAEGLSIARGGVISSDTYSTGNASTVMVKAGSIAIDRQGSGSSTGIFSRAKSGSTGKAGHLDVTATGLLSLDNGGAISSDTSSSGDAGTVKVRAGSIILDHGSFISSDTLSGGNAGTVDVSVAEGLSIARGGVISSDTYSTGNASTVMVKAGSIAIDRQGSGSSTGIFSRAKSSSTGMAGHLDVTATGLLSLDNGGAISSDTSSSGDAGTVKVRAGSIILDHGSFISSDTLSGGNAGTVDVSVAEGLSIARGGVISSDTYSTGNASTVIVKAGSIAIDRQGSGSSTGIFSRATSSSTGMAGHLDVTATGLLSLDNGGAISSDTSSSGDAGTVKVRAGSLILDHGSFISSDTLSGGNADSVEVSATGDLLIVNGGVISSDTYSSGHAGKIKVSAGSITIGSQESREGGIMSRAKVDSSGNAGNIEVKATGSLSLVNGGVISSSTSSSGNAGLVEVNAGIISIDRQDDRPENSNRAGIFSNADPGSTGNAGRVEVVATGNLSIVYDGVISSSTASSGNAGTVKVSADSITIDSRGSRNRTGIFTIAAANSAGNAGDIEVSATGKFSLIRSGEISSETSSSGDAGMVKVSAGMIAIDNGGQISSSTTSSGNAGTVKLSAGSITINGQGSSQSTGIYSTAEGDRSGNAGGIEVSAKENFSIDNGGVSSSTFSTGNAGTVKVSAGNVVIDSGSIASDTSSAGKAGGVEVLATENLSLVNGGLISSDTNSSGHAGTVKVRAGSIAINGKGSFAGIFSNANPGSTGNAGSIEVVATGNLSLVNGGVIASHTFSSGNGGTAKVSAGTITIDGVNRVDLFTGILSGSGATDKGPSGYGGDIAVTADVLSLTRGGVIFAGTNSNGRGGTINLQVKHLALTEGGAISTDTSGTGNAGEVIIQGADDVVISGVSDQSWRRDNDGQLVTGQFSGVYLNTTGSGNGGNLHLTTKRLTLSDGGIVSAIAVDGSVANLPETRAGNVHIDAGTIVLSDGGAIDASTSGAGKAGSISVNADTSISISGTFDHAGHPNVTNPRELDQSHIGSSATYALNKNAKTLGPGGDVTVTTPKLILTNGGQIVVTTEGAQRAGSIQIGAGTLLVDGESSTISAEASGRSSGQTGFVSVVASDITLSNGGHLSIENNANVEASVASALTPTSITVNAPRITLLNSLHAITTESTGNVAAGNIRITASDQLQLDPSGITTTAFEGNGGAIDITAGLLRLDHSQITTSVTGSDNGNGGNIRITADSLILNTGFIQANTKAANASGGNVSITTQNLVASGNTLFLGGNTPYTYQSGVFGVNVIQAAAPTGISGTVQISTPKLDVTTSLVGLDTRLINAQVARRLCENARGSSLVPVGRGGLPPGGADYLSPGQISGIGFVTSPTVSLPSRHASWPNPFSPCLAAL</sequence>